<feature type="chain" id="PRO_5034198304" evidence="1">
    <location>
        <begin position="23"/>
        <end position="88"/>
    </location>
</feature>
<dbReference type="Proteomes" id="UP000547976">
    <property type="component" value="Unassembled WGS sequence"/>
</dbReference>
<evidence type="ECO:0000313" key="3">
    <source>
        <dbReference type="Proteomes" id="UP000547976"/>
    </source>
</evidence>
<feature type="signal peptide" evidence="1">
    <location>
        <begin position="1"/>
        <end position="22"/>
    </location>
</feature>
<dbReference type="AlphaFoldDB" id="A0A8H5PBZ8"/>
<proteinExistence type="predicted"/>
<dbReference type="OrthoDB" id="5105240at2759"/>
<evidence type="ECO:0000313" key="2">
    <source>
        <dbReference type="EMBL" id="KAF5593788.1"/>
    </source>
</evidence>
<name>A0A8H5PBZ8_GIBSU</name>
<keyword evidence="3" id="KW-1185">Reference proteome</keyword>
<reference evidence="2 3" key="1">
    <citation type="submission" date="2020-05" db="EMBL/GenBank/DDBJ databases">
        <title>Identification and distribution of gene clusters putatively required for synthesis of sphingolipid metabolism inhibitors in phylogenetically diverse species of the filamentous fungus Fusarium.</title>
        <authorList>
            <person name="Kim H.-S."/>
            <person name="Busman M."/>
            <person name="Brown D.W."/>
            <person name="Divon H."/>
            <person name="Uhlig S."/>
            <person name="Proctor R.H."/>
        </authorList>
    </citation>
    <scope>NUCLEOTIDE SEQUENCE [LARGE SCALE GENOMIC DNA]</scope>
    <source>
        <strain evidence="2 3">NRRL 66333</strain>
    </source>
</reference>
<dbReference type="EMBL" id="JAAOAV010000153">
    <property type="protein sequence ID" value="KAF5593788.1"/>
    <property type="molecule type" value="Genomic_DNA"/>
</dbReference>
<organism evidence="2 3">
    <name type="scientific">Gibberella subglutinans</name>
    <name type="common">Fusarium subglutinans</name>
    <dbReference type="NCBI Taxonomy" id="42677"/>
    <lineage>
        <taxon>Eukaryota</taxon>
        <taxon>Fungi</taxon>
        <taxon>Dikarya</taxon>
        <taxon>Ascomycota</taxon>
        <taxon>Pezizomycotina</taxon>
        <taxon>Sordariomycetes</taxon>
        <taxon>Hypocreomycetidae</taxon>
        <taxon>Hypocreales</taxon>
        <taxon>Nectriaceae</taxon>
        <taxon>Fusarium</taxon>
        <taxon>Fusarium fujikuroi species complex</taxon>
    </lineage>
</organism>
<accession>A0A8H5PBZ8</accession>
<dbReference type="RefSeq" id="XP_036534829.1">
    <property type="nucleotide sequence ID" value="XM_036688236.1"/>
</dbReference>
<evidence type="ECO:0000256" key="1">
    <source>
        <dbReference type="SAM" id="SignalP"/>
    </source>
</evidence>
<protein>
    <submittedName>
        <fullName evidence="2">Uncharacterized protein</fullName>
    </submittedName>
</protein>
<keyword evidence="1" id="KW-0732">Signal</keyword>
<gene>
    <name evidence="2" type="ORF">FSUBG_9696</name>
</gene>
<sequence length="88" mass="9646">MRYQSLGLVFAIILAFFTLHGAIDIRSSAQQDSMSSTSLAPNAEVPREMGTLTIDGSLELETLFFFIGRPLAISIASKRSSDPKLYSF</sequence>
<dbReference type="GeneID" id="59322954"/>
<comment type="caution">
    <text evidence="2">The sequence shown here is derived from an EMBL/GenBank/DDBJ whole genome shotgun (WGS) entry which is preliminary data.</text>
</comment>